<evidence type="ECO:0008006" key="3">
    <source>
        <dbReference type="Google" id="ProtNLM"/>
    </source>
</evidence>
<organism evidence="1 2">
    <name type="scientific">Paraburkholderia metrosideri</name>
    <dbReference type="NCBI Taxonomy" id="580937"/>
    <lineage>
        <taxon>Bacteria</taxon>
        <taxon>Pseudomonadati</taxon>
        <taxon>Pseudomonadota</taxon>
        <taxon>Betaproteobacteria</taxon>
        <taxon>Burkholderiales</taxon>
        <taxon>Burkholderiaceae</taxon>
        <taxon>Paraburkholderia</taxon>
    </lineage>
</organism>
<accession>A0ABW9DSQ9</accession>
<reference evidence="1 2" key="1">
    <citation type="journal article" date="2024" name="Chem. Sci.">
        <title>Discovery of megapolipeptins by genome mining of a Burkholderiales bacteria collection.</title>
        <authorList>
            <person name="Paulo B.S."/>
            <person name="Recchia M.J.J."/>
            <person name="Lee S."/>
            <person name="Fergusson C.H."/>
            <person name="Romanowski S.B."/>
            <person name="Hernandez A."/>
            <person name="Krull N."/>
            <person name="Liu D.Y."/>
            <person name="Cavanagh H."/>
            <person name="Bos A."/>
            <person name="Gray C.A."/>
            <person name="Murphy B.T."/>
            <person name="Linington R.G."/>
            <person name="Eustaquio A.S."/>
        </authorList>
    </citation>
    <scope>NUCLEOTIDE SEQUENCE [LARGE SCALE GENOMIC DNA]</scope>
    <source>
        <strain evidence="1 2">RL17-338-BIC-A</strain>
    </source>
</reference>
<proteinExistence type="predicted"/>
<protein>
    <recommendedName>
        <fullName evidence="3">HEPN domain-containing protein</fullName>
    </recommendedName>
</protein>
<name>A0ABW9DSQ9_9BURK</name>
<dbReference type="RefSeq" id="WP_408336943.1">
    <property type="nucleotide sequence ID" value="NZ_JAQQCF010000012.1"/>
</dbReference>
<keyword evidence="2" id="KW-1185">Reference proteome</keyword>
<dbReference type="Proteomes" id="UP001629432">
    <property type="component" value="Unassembled WGS sequence"/>
</dbReference>
<evidence type="ECO:0000313" key="2">
    <source>
        <dbReference type="Proteomes" id="UP001629432"/>
    </source>
</evidence>
<gene>
    <name evidence="1" type="ORF">PQQ63_15205</name>
</gene>
<evidence type="ECO:0000313" key="1">
    <source>
        <dbReference type="EMBL" id="MFM0638048.1"/>
    </source>
</evidence>
<comment type="caution">
    <text evidence="1">The sequence shown here is derived from an EMBL/GenBank/DDBJ whole genome shotgun (WGS) entry which is preliminary data.</text>
</comment>
<dbReference type="EMBL" id="JAQQCF010000012">
    <property type="protein sequence ID" value="MFM0638048.1"/>
    <property type="molecule type" value="Genomic_DNA"/>
</dbReference>
<sequence>MNIDPNKVIEAIAALKAAADELILSRSIRADDQNLAIALQCIACAAALQASCQIAGLTHRTFHTVGDLQ</sequence>